<feature type="signal peptide" evidence="1">
    <location>
        <begin position="1"/>
        <end position="25"/>
    </location>
</feature>
<sequence length="133" mass="14851">MRINPKAPIPIAIFLALTLTAPALAQDCANAQSTVDIMECQEARYQAADKALNAVYSKAMKTLSDTEKKKLKEAQRAWLKYRDASLDFIIEINKDGGSYANIVIGDYKAKIVEKRVLELKYLLSSPDDSPVEW</sequence>
<reference evidence="3 4" key="1">
    <citation type="submission" date="2017-11" db="EMBL/GenBank/DDBJ databases">
        <title>Draft Genome Sequence of Methylobacter psychrotolerans Sph1T, an Obligate Methanotroph from Low-Temperature Environments.</title>
        <authorList>
            <person name="Oshkin I.Y."/>
            <person name="Miroshnikov K."/>
            <person name="Belova S.E."/>
            <person name="Korzhenkov A."/>
            <person name="Toshchakov S.V."/>
            <person name="Dedysh S.N."/>
        </authorList>
    </citation>
    <scope>NUCLEOTIDE SEQUENCE [LARGE SCALE GENOMIC DNA]</scope>
    <source>
        <strain evidence="3 4">Sph1</strain>
    </source>
</reference>
<name>A0A2S5CPC0_9GAMM</name>
<protein>
    <recommendedName>
        <fullName evidence="2">Lysozyme inhibitor LprI-like N-terminal domain-containing protein</fullName>
    </recommendedName>
</protein>
<dbReference type="EMBL" id="PGFZ01000002">
    <property type="protein sequence ID" value="POZ52607.1"/>
    <property type="molecule type" value="Genomic_DNA"/>
</dbReference>
<comment type="caution">
    <text evidence="3">The sequence shown here is derived from an EMBL/GenBank/DDBJ whole genome shotgun (WGS) entry which is preliminary data.</text>
</comment>
<proteinExistence type="predicted"/>
<evidence type="ECO:0000256" key="1">
    <source>
        <dbReference type="SAM" id="SignalP"/>
    </source>
</evidence>
<dbReference type="Pfam" id="PF07007">
    <property type="entry name" value="LprI"/>
    <property type="match status" value="1"/>
</dbReference>
<evidence type="ECO:0000313" key="3">
    <source>
        <dbReference type="EMBL" id="POZ52607.1"/>
    </source>
</evidence>
<gene>
    <name evidence="3" type="ORF">AADEFJLK_01211</name>
</gene>
<organism evidence="3 4">
    <name type="scientific">Methylovulum psychrotolerans</name>
    <dbReference type="NCBI Taxonomy" id="1704499"/>
    <lineage>
        <taxon>Bacteria</taxon>
        <taxon>Pseudomonadati</taxon>
        <taxon>Pseudomonadota</taxon>
        <taxon>Gammaproteobacteria</taxon>
        <taxon>Methylococcales</taxon>
        <taxon>Methylococcaceae</taxon>
        <taxon>Methylovulum</taxon>
    </lineage>
</organism>
<feature type="chain" id="PRO_5015627987" description="Lysozyme inhibitor LprI-like N-terminal domain-containing protein" evidence="1">
    <location>
        <begin position="26"/>
        <end position="133"/>
    </location>
</feature>
<keyword evidence="1" id="KW-0732">Signal</keyword>
<dbReference type="PANTHER" id="PTHR39176:SF1">
    <property type="entry name" value="PERIPLASMIC PROTEIN"/>
    <property type="match status" value="1"/>
</dbReference>
<feature type="domain" description="Lysozyme inhibitor LprI-like N-terminal" evidence="2">
    <location>
        <begin position="28"/>
        <end position="119"/>
    </location>
</feature>
<accession>A0A2S5CPC0</accession>
<dbReference type="Proteomes" id="UP000237423">
    <property type="component" value="Unassembled WGS sequence"/>
</dbReference>
<dbReference type="AlphaFoldDB" id="A0A2S5CPC0"/>
<evidence type="ECO:0000313" key="4">
    <source>
        <dbReference type="Proteomes" id="UP000237423"/>
    </source>
</evidence>
<dbReference type="PANTHER" id="PTHR39176">
    <property type="entry name" value="PERIPLASMIC PROTEIN-RELATED"/>
    <property type="match status" value="1"/>
</dbReference>
<dbReference type="RefSeq" id="WP_103973667.1">
    <property type="nucleotide sequence ID" value="NZ_PGFZ01000002.1"/>
</dbReference>
<dbReference type="Gene3D" id="1.20.1270.180">
    <property type="match status" value="1"/>
</dbReference>
<dbReference type="InterPro" id="IPR009739">
    <property type="entry name" value="LprI-like_N"/>
</dbReference>
<evidence type="ECO:0000259" key="2">
    <source>
        <dbReference type="Pfam" id="PF07007"/>
    </source>
</evidence>